<feature type="transmembrane region" description="Helical" evidence="14">
    <location>
        <begin position="157"/>
        <end position="181"/>
    </location>
</feature>
<dbReference type="Proteomes" id="UP000031552">
    <property type="component" value="Unassembled WGS sequence"/>
</dbReference>
<keyword evidence="9 14" id="KW-0406">Ion transport</keyword>
<reference evidence="15" key="1">
    <citation type="submission" date="2013-12" db="EMBL/GenBank/DDBJ databases">
        <authorList>
            <person name="Linke B."/>
        </authorList>
    </citation>
    <scope>NUCLEOTIDE SEQUENCE [LARGE SCALE GENOMIC DNA]</scope>
    <source>
        <strain evidence="15">CRIB-18</strain>
    </source>
</reference>
<dbReference type="InterPro" id="IPR038377">
    <property type="entry name" value="Na/Glc_symporter_sf"/>
</dbReference>
<dbReference type="InterPro" id="IPR011851">
    <property type="entry name" value="Na/Pro_symporter"/>
</dbReference>
<keyword evidence="11 14" id="KW-0739">Sodium transport</keyword>
<reference evidence="15" key="2">
    <citation type="submission" date="2014-09" db="EMBL/GenBank/DDBJ databases">
        <title>Criblamydia sequanensis harbors a mega-plasmid encoding arsenite resistance.</title>
        <authorList>
            <person name="Bertelli C."/>
            <person name="Goesmann A."/>
            <person name="Greub G."/>
        </authorList>
    </citation>
    <scope>NUCLEOTIDE SEQUENCE [LARGE SCALE GENOMIC DNA]</scope>
    <source>
        <strain evidence="15">CRIB-18</strain>
    </source>
</reference>
<feature type="transmembrane region" description="Helical" evidence="14">
    <location>
        <begin position="423"/>
        <end position="442"/>
    </location>
</feature>
<keyword evidence="8 14" id="KW-0915">Sodium</keyword>
<accession>A0A090D1Z0</accession>
<dbReference type="Gene3D" id="1.20.1730.10">
    <property type="entry name" value="Sodium/glucose cotransporter"/>
    <property type="match status" value="1"/>
</dbReference>
<dbReference type="Pfam" id="PF00474">
    <property type="entry name" value="SSF"/>
    <property type="match status" value="1"/>
</dbReference>
<feature type="transmembrane region" description="Helical" evidence="14">
    <location>
        <begin position="188"/>
        <end position="206"/>
    </location>
</feature>
<comment type="function">
    <text evidence="14">Catalyzes the sodium-dependent uptake of extracellular L-proline.</text>
</comment>
<keyword evidence="16" id="KW-1185">Reference proteome</keyword>
<evidence type="ECO:0000256" key="5">
    <source>
        <dbReference type="ARBA" id="ARBA00022692"/>
    </source>
</evidence>
<evidence type="ECO:0000256" key="12">
    <source>
        <dbReference type="ARBA" id="ARBA00033708"/>
    </source>
</evidence>
<evidence type="ECO:0000256" key="9">
    <source>
        <dbReference type="ARBA" id="ARBA00023065"/>
    </source>
</evidence>
<dbReference type="GO" id="GO:0015824">
    <property type="term" value="P:proline transport"/>
    <property type="evidence" value="ECO:0007669"/>
    <property type="project" value="UniProtKB-UniRule"/>
</dbReference>
<evidence type="ECO:0000256" key="14">
    <source>
        <dbReference type="RuleBase" id="RU366012"/>
    </source>
</evidence>
<keyword evidence="4 14" id="KW-1003">Cell membrane</keyword>
<evidence type="ECO:0000313" key="16">
    <source>
        <dbReference type="Proteomes" id="UP000031552"/>
    </source>
</evidence>
<dbReference type="InterPro" id="IPR050277">
    <property type="entry name" value="Sodium:Solute_Symporter"/>
</dbReference>
<feature type="transmembrane region" description="Helical" evidence="14">
    <location>
        <begin position="366"/>
        <end position="386"/>
    </location>
</feature>
<comment type="subcellular location">
    <subcellularLocation>
        <location evidence="1 14">Cell membrane</location>
        <topology evidence="1 14">Multi-pass membrane protein</topology>
    </subcellularLocation>
</comment>
<evidence type="ECO:0000256" key="6">
    <source>
        <dbReference type="ARBA" id="ARBA00022847"/>
    </source>
</evidence>
<organism evidence="15 16">
    <name type="scientific">Candidatus Criblamydia sequanensis CRIB-18</name>
    <dbReference type="NCBI Taxonomy" id="1437425"/>
    <lineage>
        <taxon>Bacteria</taxon>
        <taxon>Pseudomonadati</taxon>
        <taxon>Chlamydiota</taxon>
        <taxon>Chlamydiia</taxon>
        <taxon>Parachlamydiales</taxon>
        <taxon>Candidatus Criblamydiaceae</taxon>
        <taxon>Candidatus Criblamydia</taxon>
    </lineage>
</organism>
<name>A0A090D1Z0_9BACT</name>
<keyword evidence="14" id="KW-0029">Amino-acid transport</keyword>
<protein>
    <recommendedName>
        <fullName evidence="14">Sodium/proline symporter</fullName>
    </recommendedName>
    <alternativeName>
        <fullName evidence="14">Proline permease</fullName>
    </alternativeName>
</protein>
<keyword evidence="6 14" id="KW-0769">Symport</keyword>
<dbReference type="GO" id="GO:0005886">
    <property type="term" value="C:plasma membrane"/>
    <property type="evidence" value="ECO:0007669"/>
    <property type="project" value="UniProtKB-SubCell"/>
</dbReference>
<keyword evidence="7 14" id="KW-1133">Transmembrane helix</keyword>
<evidence type="ECO:0000256" key="8">
    <source>
        <dbReference type="ARBA" id="ARBA00023053"/>
    </source>
</evidence>
<evidence type="ECO:0000256" key="7">
    <source>
        <dbReference type="ARBA" id="ARBA00022989"/>
    </source>
</evidence>
<evidence type="ECO:0000256" key="10">
    <source>
        <dbReference type="ARBA" id="ARBA00023136"/>
    </source>
</evidence>
<evidence type="ECO:0000256" key="3">
    <source>
        <dbReference type="ARBA" id="ARBA00022448"/>
    </source>
</evidence>
<evidence type="ECO:0000256" key="2">
    <source>
        <dbReference type="ARBA" id="ARBA00006434"/>
    </source>
</evidence>
<comment type="catalytic activity">
    <reaction evidence="12">
        <text>L-proline(in) + Na(+)(in) = L-proline(out) + Na(+)(out)</text>
        <dbReference type="Rhea" id="RHEA:28967"/>
        <dbReference type="ChEBI" id="CHEBI:29101"/>
        <dbReference type="ChEBI" id="CHEBI:60039"/>
    </reaction>
</comment>
<feature type="transmembrane region" description="Helical" evidence="14">
    <location>
        <begin position="398"/>
        <end position="416"/>
    </location>
</feature>
<comment type="similarity">
    <text evidence="2 13">Belongs to the sodium:solute symporter (SSF) (TC 2.A.21) family.</text>
</comment>
<dbReference type="PANTHER" id="PTHR48086:SF3">
    <property type="entry name" value="SODIUM_PROLINE SYMPORTER"/>
    <property type="match status" value="1"/>
</dbReference>
<keyword evidence="10 14" id="KW-0472">Membrane</keyword>
<evidence type="ECO:0000256" key="1">
    <source>
        <dbReference type="ARBA" id="ARBA00004651"/>
    </source>
</evidence>
<feature type="transmembrane region" description="Helical" evidence="14">
    <location>
        <begin position="316"/>
        <end position="334"/>
    </location>
</feature>
<dbReference type="GO" id="GO:0005298">
    <property type="term" value="F:proline:sodium symporter activity"/>
    <property type="evidence" value="ECO:0007669"/>
    <property type="project" value="UniProtKB-UniRule"/>
</dbReference>
<keyword evidence="5 14" id="KW-0812">Transmembrane</keyword>
<gene>
    <name evidence="15" type="primary">putP</name>
    <name evidence="15" type="ORF">CSEC_1072</name>
</gene>
<dbReference type="NCBIfam" id="TIGR00813">
    <property type="entry name" value="sss"/>
    <property type="match status" value="1"/>
</dbReference>
<dbReference type="STRING" id="1437425.CSEC_1072"/>
<feature type="transmembrane region" description="Helical" evidence="14">
    <location>
        <begin position="6"/>
        <end position="24"/>
    </location>
</feature>
<dbReference type="RefSeq" id="WP_041017427.1">
    <property type="nucleotide sequence ID" value="NZ_CCEJ010000004.1"/>
</dbReference>
<dbReference type="eggNOG" id="COG0591">
    <property type="taxonomic scope" value="Bacteria"/>
</dbReference>
<evidence type="ECO:0000256" key="4">
    <source>
        <dbReference type="ARBA" id="ARBA00022475"/>
    </source>
</evidence>
<dbReference type="GO" id="GO:0015193">
    <property type="term" value="F:L-proline transmembrane transporter activity"/>
    <property type="evidence" value="ECO:0007669"/>
    <property type="project" value="TreeGrafter"/>
</dbReference>
<dbReference type="OrthoDB" id="9810181at2"/>
<feature type="transmembrane region" description="Helical" evidence="14">
    <location>
        <begin position="66"/>
        <end position="88"/>
    </location>
</feature>
<dbReference type="InterPro" id="IPR001734">
    <property type="entry name" value="Na/solute_symporter"/>
</dbReference>
<dbReference type="GO" id="GO:0031402">
    <property type="term" value="F:sodium ion binding"/>
    <property type="evidence" value="ECO:0007669"/>
    <property type="project" value="UniProtKB-UniRule"/>
</dbReference>
<keyword evidence="3 14" id="KW-0813">Transport</keyword>
<dbReference type="EMBL" id="CCEJ010000004">
    <property type="protein sequence ID" value="CDR33898.1"/>
    <property type="molecule type" value="Genomic_DNA"/>
</dbReference>
<comment type="caution">
    <text evidence="15">The sequence shown here is derived from an EMBL/GenBank/DDBJ whole genome shotgun (WGS) entry which is preliminary data.</text>
</comment>
<sequence>MNIQLIIAFFAYFFVLLLIGLASLRRQKSADDYIIGNRSLSYWMTAFSAHASDMSAWLFMAFPAAIYTFGLSQLWIAIGLLIGMFLNWQFVAEKLRRNTETYESNTLSTFLERRFNDKSGVIRVLTACMILFFLTCYLSAGLIAMGSLLESLFGINYYLSLAIAMFVAASYTTIGGYYTIARVDQFQALFLLLMIILVPATAYFSMPNALETIVSQAKIKEASLSLFSDFSFQSFRSTLFLILGWGLGYFGQPHIITKFMGIKSPDEIKKAKYVGMTWQILALSAAAFVGFVGIGFFSENPLKNGELVFIEMVKTLFNPLFGGFILCGLIAANISTMDSQILVCGSVISEDFWRCLFKKHASDKELLLISRVGVLLTSLVSLLIAFYKSSTVLEAVLYAWSGLGAAFGPTIIMSLYDKKANRNGAIAGIFVGGFIAAFWDILNPHLASYPIPAMIPGFFLGLLTVYSVSRLAPERAAVDTLSF</sequence>
<feature type="transmembrane region" description="Helical" evidence="14">
    <location>
        <begin position="121"/>
        <end position="145"/>
    </location>
</feature>
<proteinExistence type="inferred from homology"/>
<feature type="transmembrane region" description="Helical" evidence="14">
    <location>
        <begin position="234"/>
        <end position="252"/>
    </location>
</feature>
<feature type="transmembrane region" description="Helical" evidence="14">
    <location>
        <begin position="448"/>
        <end position="468"/>
    </location>
</feature>
<dbReference type="CDD" id="cd11475">
    <property type="entry name" value="SLC5sbd_PutP"/>
    <property type="match status" value="1"/>
</dbReference>
<dbReference type="PANTHER" id="PTHR48086">
    <property type="entry name" value="SODIUM/PROLINE SYMPORTER-RELATED"/>
    <property type="match status" value="1"/>
</dbReference>
<dbReference type="PROSITE" id="PS50283">
    <property type="entry name" value="NA_SOLUT_SYMP_3"/>
    <property type="match status" value="1"/>
</dbReference>
<evidence type="ECO:0000313" key="15">
    <source>
        <dbReference type="EMBL" id="CDR33898.1"/>
    </source>
</evidence>
<feature type="transmembrane region" description="Helical" evidence="14">
    <location>
        <begin position="273"/>
        <end position="296"/>
    </location>
</feature>
<evidence type="ECO:0000256" key="11">
    <source>
        <dbReference type="ARBA" id="ARBA00023201"/>
    </source>
</evidence>
<evidence type="ECO:0000256" key="13">
    <source>
        <dbReference type="RuleBase" id="RU362091"/>
    </source>
</evidence>
<dbReference type="AlphaFoldDB" id="A0A090D1Z0"/>